<gene>
    <name evidence="4" type="ORF">ACFSDB_11875</name>
</gene>
<dbReference type="Pfam" id="PF13400">
    <property type="entry name" value="Tad"/>
    <property type="match status" value="1"/>
</dbReference>
<keyword evidence="2" id="KW-0472">Membrane</keyword>
<feature type="region of interest" description="Disordered" evidence="1">
    <location>
        <begin position="83"/>
        <end position="113"/>
    </location>
</feature>
<dbReference type="RefSeq" id="WP_204893529.1">
    <property type="nucleotide sequence ID" value="NZ_JBHUFW010000009.1"/>
</dbReference>
<feature type="transmembrane region" description="Helical" evidence="2">
    <location>
        <begin position="15"/>
        <end position="42"/>
    </location>
</feature>
<evidence type="ECO:0000256" key="2">
    <source>
        <dbReference type="SAM" id="Phobius"/>
    </source>
</evidence>
<accession>A0ABW4QJ15</accession>
<name>A0ABW4QJ15_9BACL</name>
<comment type="caution">
    <text evidence="4">The sequence shown here is derived from an EMBL/GenBank/DDBJ whole genome shotgun (WGS) entry which is preliminary data.</text>
</comment>
<proteinExistence type="predicted"/>
<reference evidence="5" key="1">
    <citation type="journal article" date="2019" name="Int. J. Syst. Evol. Microbiol.">
        <title>The Global Catalogue of Microorganisms (GCM) 10K type strain sequencing project: providing services to taxonomists for standard genome sequencing and annotation.</title>
        <authorList>
            <consortium name="The Broad Institute Genomics Platform"/>
            <consortium name="The Broad Institute Genome Sequencing Center for Infectious Disease"/>
            <person name="Wu L."/>
            <person name="Ma J."/>
        </authorList>
    </citation>
    <scope>NUCLEOTIDE SEQUENCE [LARGE SCALE GENOMIC DNA]</scope>
    <source>
        <strain evidence="5">CGMCC 1.15475</strain>
    </source>
</reference>
<keyword evidence="5" id="KW-1185">Reference proteome</keyword>
<protein>
    <submittedName>
        <fullName evidence="4">Pilus assembly protein TadG-related protein</fullName>
    </submittedName>
</protein>
<keyword evidence="2" id="KW-0812">Transmembrane</keyword>
<evidence type="ECO:0000313" key="5">
    <source>
        <dbReference type="Proteomes" id="UP001597273"/>
    </source>
</evidence>
<evidence type="ECO:0000256" key="1">
    <source>
        <dbReference type="SAM" id="MobiDB-lite"/>
    </source>
</evidence>
<evidence type="ECO:0000259" key="3">
    <source>
        <dbReference type="Pfam" id="PF13400"/>
    </source>
</evidence>
<feature type="compositionally biased region" description="Acidic residues" evidence="1">
    <location>
        <begin position="83"/>
        <end position="104"/>
    </location>
</feature>
<sequence>MNRIRNRLENEEGNVALFVLGLISIMIILFLLILNLAGALIVKEQAMSTSQQAALAATATLYEELPGFILSYEKDLKEFLEEEEAAKDAAEPAEPEVPGDEEAPEKEKEEKTLDELIQEETEKLSGEMADYTLNEIRNEAIDRILAKELDKGLGNGLLKKRMSEELEFAWIKSMKESARNTILANGGELEGAVMTVFDDGQIVVESSHEAGAIAYNGFFAGIQKNLYKSSKGPEVKFVQKIPGWEGRTYSLE</sequence>
<dbReference type="InterPro" id="IPR028087">
    <property type="entry name" value="Tad_N"/>
</dbReference>
<keyword evidence="2" id="KW-1133">Transmembrane helix</keyword>
<evidence type="ECO:0000313" key="4">
    <source>
        <dbReference type="EMBL" id="MFD1863618.1"/>
    </source>
</evidence>
<feature type="domain" description="Putative Flp pilus-assembly TadG-like N-terminal" evidence="3">
    <location>
        <begin position="13"/>
        <end position="57"/>
    </location>
</feature>
<dbReference type="EMBL" id="JBHUFW010000009">
    <property type="protein sequence ID" value="MFD1863618.1"/>
    <property type="molecule type" value="Genomic_DNA"/>
</dbReference>
<dbReference type="Proteomes" id="UP001597273">
    <property type="component" value="Unassembled WGS sequence"/>
</dbReference>
<organism evidence="4 5">
    <name type="scientific">Planococcus chinensis</name>
    <dbReference type="NCBI Taxonomy" id="272917"/>
    <lineage>
        <taxon>Bacteria</taxon>
        <taxon>Bacillati</taxon>
        <taxon>Bacillota</taxon>
        <taxon>Bacilli</taxon>
        <taxon>Bacillales</taxon>
        <taxon>Caryophanaceae</taxon>
        <taxon>Planococcus</taxon>
    </lineage>
</organism>